<proteinExistence type="inferred from homology"/>
<sequence>MDRVDKASAVVLHTFDELEADVLHALSSMPPPVYTIGPLRLLLNQIPQHPLKSMGYSLWKEEIEWFQWLNAELPFFWVIRPDLLVGESAILPPEFVAETKGRGLVASWCPQEQVLSHPSIGGFLTHSGWNSTIESLSAGVPMLCWPFFAEQRINCVYTCNEWGIGLEINNDAKRDQVEKLIKELVEGEKGKKMRTKAMEWKKLAEKAISPDGSSYANLDNLVNQVLLRKG</sequence>
<comment type="caution">
    <text evidence="4">The sequence shown here is derived from an EMBL/GenBank/DDBJ whole genome shotgun (WGS) entry which is preliminary data.</text>
</comment>
<dbReference type="Pfam" id="PF00201">
    <property type="entry name" value="UDPGT"/>
    <property type="match status" value="1"/>
</dbReference>
<dbReference type="GO" id="GO:0080043">
    <property type="term" value="F:quercetin 3-O-glucosyltransferase activity"/>
    <property type="evidence" value="ECO:0007669"/>
    <property type="project" value="TreeGrafter"/>
</dbReference>
<name>A0AAD4WAU1_PRUDU</name>
<dbReference type="GO" id="GO:0080044">
    <property type="term" value="F:quercetin 7-O-glucosyltransferase activity"/>
    <property type="evidence" value="ECO:0007669"/>
    <property type="project" value="TreeGrafter"/>
</dbReference>
<dbReference type="FunFam" id="3.40.50.2000:FF:000431">
    <property type="entry name" value="UDP-glycosyltransferase 90A1"/>
    <property type="match status" value="1"/>
</dbReference>
<keyword evidence="3" id="KW-0328">Glycosyltransferase</keyword>
<dbReference type="PANTHER" id="PTHR11926">
    <property type="entry name" value="GLUCOSYL/GLUCURONOSYL TRANSFERASES"/>
    <property type="match status" value="1"/>
</dbReference>
<dbReference type="InterPro" id="IPR035595">
    <property type="entry name" value="UDP_glycos_trans_CS"/>
</dbReference>
<organism evidence="4 5">
    <name type="scientific">Prunus dulcis</name>
    <name type="common">Almond</name>
    <name type="synonym">Amygdalus dulcis</name>
    <dbReference type="NCBI Taxonomy" id="3755"/>
    <lineage>
        <taxon>Eukaryota</taxon>
        <taxon>Viridiplantae</taxon>
        <taxon>Streptophyta</taxon>
        <taxon>Embryophyta</taxon>
        <taxon>Tracheophyta</taxon>
        <taxon>Spermatophyta</taxon>
        <taxon>Magnoliopsida</taxon>
        <taxon>eudicotyledons</taxon>
        <taxon>Gunneridae</taxon>
        <taxon>Pentapetalae</taxon>
        <taxon>rosids</taxon>
        <taxon>fabids</taxon>
        <taxon>Rosales</taxon>
        <taxon>Rosaceae</taxon>
        <taxon>Amygdaloideae</taxon>
        <taxon>Amygdaleae</taxon>
        <taxon>Prunus</taxon>
    </lineage>
</organism>
<dbReference type="AlphaFoldDB" id="A0AAD4WAU1"/>
<dbReference type="InterPro" id="IPR002213">
    <property type="entry name" value="UDP_glucos_trans"/>
</dbReference>
<evidence type="ECO:0000313" key="5">
    <source>
        <dbReference type="Proteomes" id="UP001054821"/>
    </source>
</evidence>
<dbReference type="Proteomes" id="UP001054821">
    <property type="component" value="Chromosome 3"/>
</dbReference>
<evidence type="ECO:0000256" key="1">
    <source>
        <dbReference type="ARBA" id="ARBA00009995"/>
    </source>
</evidence>
<keyword evidence="5" id="KW-1185">Reference proteome</keyword>
<dbReference type="Gene3D" id="3.40.50.2000">
    <property type="entry name" value="Glycogen Phosphorylase B"/>
    <property type="match status" value="3"/>
</dbReference>
<keyword evidence="2 3" id="KW-0808">Transferase</keyword>
<protein>
    <recommendedName>
        <fullName evidence="6">UDP-glycosyltransferases domain-containing protein</fullName>
    </recommendedName>
</protein>
<dbReference type="PROSITE" id="PS00375">
    <property type="entry name" value="UDPGT"/>
    <property type="match status" value="1"/>
</dbReference>
<evidence type="ECO:0000256" key="2">
    <source>
        <dbReference type="ARBA" id="ARBA00022679"/>
    </source>
</evidence>
<dbReference type="SUPFAM" id="SSF53756">
    <property type="entry name" value="UDP-Glycosyltransferase/glycogen phosphorylase"/>
    <property type="match status" value="1"/>
</dbReference>
<dbReference type="EMBL" id="JAJFAZ020000003">
    <property type="protein sequence ID" value="KAI5339974.1"/>
    <property type="molecule type" value="Genomic_DNA"/>
</dbReference>
<comment type="similarity">
    <text evidence="1 3">Belongs to the UDP-glycosyltransferase family.</text>
</comment>
<gene>
    <name evidence="4" type="ORF">L3X38_019248</name>
</gene>
<accession>A0AAD4WAU1</accession>
<dbReference type="PANTHER" id="PTHR11926:SF1516">
    <property type="entry name" value="GLYCOSYLTRANSFERASE"/>
    <property type="match status" value="1"/>
</dbReference>
<dbReference type="CDD" id="cd03784">
    <property type="entry name" value="GT1_Gtf-like"/>
    <property type="match status" value="1"/>
</dbReference>
<evidence type="ECO:0000313" key="4">
    <source>
        <dbReference type="EMBL" id="KAI5339974.1"/>
    </source>
</evidence>
<evidence type="ECO:0008006" key="6">
    <source>
        <dbReference type="Google" id="ProtNLM"/>
    </source>
</evidence>
<reference evidence="4 5" key="1">
    <citation type="journal article" date="2022" name="G3 (Bethesda)">
        <title>Whole-genome sequence and methylome profiling of the almond [Prunus dulcis (Mill.) D.A. Webb] cultivar 'Nonpareil'.</title>
        <authorList>
            <person name="D'Amico-Willman K.M."/>
            <person name="Ouma W.Z."/>
            <person name="Meulia T."/>
            <person name="Sideli G.M."/>
            <person name="Gradziel T.M."/>
            <person name="Fresnedo-Ramirez J."/>
        </authorList>
    </citation>
    <scope>NUCLEOTIDE SEQUENCE [LARGE SCALE GENOMIC DNA]</scope>
    <source>
        <strain evidence="4">Clone GOH B32 T37-40</strain>
    </source>
</reference>
<evidence type="ECO:0000256" key="3">
    <source>
        <dbReference type="RuleBase" id="RU003718"/>
    </source>
</evidence>